<evidence type="ECO:0008006" key="3">
    <source>
        <dbReference type="Google" id="ProtNLM"/>
    </source>
</evidence>
<organism evidence="1 2">
    <name type="scientific">Nitritalea halalkaliphila LW7</name>
    <dbReference type="NCBI Taxonomy" id="1189621"/>
    <lineage>
        <taxon>Bacteria</taxon>
        <taxon>Pseudomonadati</taxon>
        <taxon>Bacteroidota</taxon>
        <taxon>Cytophagia</taxon>
        <taxon>Cytophagales</taxon>
        <taxon>Cyclobacteriaceae</taxon>
        <taxon>Nitritalea</taxon>
    </lineage>
</organism>
<evidence type="ECO:0000313" key="2">
    <source>
        <dbReference type="Proteomes" id="UP000005551"/>
    </source>
</evidence>
<name>I5C9V4_9BACT</name>
<keyword evidence="2" id="KW-1185">Reference proteome</keyword>
<accession>I5C9V4</accession>
<dbReference type="InterPro" id="IPR028994">
    <property type="entry name" value="Integrin_alpha_N"/>
</dbReference>
<reference evidence="1" key="1">
    <citation type="submission" date="2012-05" db="EMBL/GenBank/DDBJ databases">
        <title>Genome sequence of Nitritalea halalkaliphila LW7.</title>
        <authorList>
            <person name="Jangir P.K."/>
            <person name="Singh A."/>
            <person name="Shivaji S."/>
            <person name="Sharma R."/>
        </authorList>
    </citation>
    <scope>NUCLEOTIDE SEQUENCE [LARGE SCALE GENOMIC DNA]</scope>
    <source>
        <strain evidence="1">LW7</strain>
    </source>
</reference>
<dbReference type="SUPFAM" id="SSF69318">
    <property type="entry name" value="Integrin alpha N-terminal domain"/>
    <property type="match status" value="1"/>
</dbReference>
<protein>
    <recommendedName>
        <fullName evidence="3">VCBS repeat-containing protein</fullName>
    </recommendedName>
</protein>
<dbReference type="Proteomes" id="UP000005551">
    <property type="component" value="Unassembled WGS sequence"/>
</dbReference>
<dbReference type="STRING" id="1189621.A3SI_00781"/>
<gene>
    <name evidence="1" type="ORF">A3SI_00781</name>
</gene>
<proteinExistence type="predicted"/>
<dbReference type="AlphaFoldDB" id="I5C9V4"/>
<dbReference type="EMBL" id="AJYA01000002">
    <property type="protein sequence ID" value="EIM78606.1"/>
    <property type="molecule type" value="Genomic_DNA"/>
</dbReference>
<comment type="caution">
    <text evidence="1">The sequence shown here is derived from an EMBL/GenBank/DDBJ whole genome shotgun (WGS) entry which is preliminary data.</text>
</comment>
<sequence>MPFAYGVPAATKVFINDGKGKFRDETAARAPGFEQLGLVTTGLVTEVNGQQAVLLAGEWMAPQLYLIQEGKLQLDERQPFGDWSGWYFTASQADLSGNGRMDIVLGAQGLNSRLKPSTERPLVMVVNDFDQNGSVEQVFTYKEGSKHVPITLKHELERQLPYLKKRYLKYSAYNNQYLEDIFEPALLERSLYKEVQSFASIVLLQGEDGIFRVQPLPREAQKSRIFSVLIDDFNDDGIPDLLLGGNLYGVKPEMGKYDASFGELFLGKGDGTFDFVPNRVHGMRLEGDVRHLHWLPGDKRQLLVLRNQAPTQVWEQVKVVERGNP</sequence>
<dbReference type="RefSeq" id="WP_009053155.1">
    <property type="nucleotide sequence ID" value="NZ_AJYA01000002.1"/>
</dbReference>
<evidence type="ECO:0000313" key="1">
    <source>
        <dbReference type="EMBL" id="EIM78606.1"/>
    </source>
</evidence>